<evidence type="ECO:0000313" key="15">
    <source>
        <dbReference type="EMBL" id="KAF3857196.1"/>
    </source>
</evidence>
<feature type="zinc finger region" description="C3H1-type" evidence="13">
    <location>
        <begin position="211"/>
        <end position="237"/>
    </location>
</feature>
<dbReference type="FunFam" id="3.30.1370.210:FF:000002">
    <property type="entry name" value="Muscleblind-like 1 isoform 2"/>
    <property type="match status" value="1"/>
</dbReference>
<dbReference type="InterPro" id="IPR000571">
    <property type="entry name" value="Znf_CCCH"/>
</dbReference>
<evidence type="ECO:0000256" key="7">
    <source>
        <dbReference type="ARBA" id="ARBA00022771"/>
    </source>
</evidence>
<evidence type="ECO:0000256" key="4">
    <source>
        <dbReference type="ARBA" id="ARBA00022664"/>
    </source>
</evidence>
<comment type="similarity">
    <text evidence="12">Belongs to the muscleblind family.</text>
</comment>
<dbReference type="GO" id="GO:0008270">
    <property type="term" value="F:zinc ion binding"/>
    <property type="evidence" value="ECO:0007669"/>
    <property type="project" value="UniProtKB-KW"/>
</dbReference>
<feature type="zinc finger region" description="C3H1-type" evidence="13">
    <location>
        <begin position="13"/>
        <end position="41"/>
    </location>
</feature>
<feature type="domain" description="C3H1-type" evidence="14">
    <location>
        <begin position="211"/>
        <end position="237"/>
    </location>
</feature>
<evidence type="ECO:0000256" key="6">
    <source>
        <dbReference type="ARBA" id="ARBA00022737"/>
    </source>
</evidence>
<evidence type="ECO:0000256" key="5">
    <source>
        <dbReference type="ARBA" id="ARBA00022723"/>
    </source>
</evidence>
<feature type="zinc finger region" description="C3H1-type" evidence="13">
    <location>
        <begin position="47"/>
        <end position="73"/>
    </location>
</feature>
<dbReference type="SMART" id="SM00356">
    <property type="entry name" value="ZnF_C3H1"/>
    <property type="match status" value="4"/>
</dbReference>
<organism evidence="15 16">
    <name type="scientific">Dissostichus mawsoni</name>
    <name type="common">Antarctic cod</name>
    <dbReference type="NCBI Taxonomy" id="36200"/>
    <lineage>
        <taxon>Eukaryota</taxon>
        <taxon>Metazoa</taxon>
        <taxon>Chordata</taxon>
        <taxon>Craniata</taxon>
        <taxon>Vertebrata</taxon>
        <taxon>Euteleostomi</taxon>
        <taxon>Actinopterygii</taxon>
        <taxon>Neopterygii</taxon>
        <taxon>Teleostei</taxon>
        <taxon>Neoteleostei</taxon>
        <taxon>Acanthomorphata</taxon>
        <taxon>Eupercaria</taxon>
        <taxon>Perciformes</taxon>
        <taxon>Notothenioidei</taxon>
        <taxon>Nototheniidae</taxon>
        <taxon>Dissostichus</taxon>
    </lineage>
</organism>
<dbReference type="InterPro" id="IPR054429">
    <property type="entry name" value="Znf-CCCH_Muscleblind-like"/>
</dbReference>
<dbReference type="Pfam" id="PF00642">
    <property type="entry name" value="zf-CCCH"/>
    <property type="match status" value="2"/>
</dbReference>
<dbReference type="EMBL" id="JAAKFY010000005">
    <property type="protein sequence ID" value="KAF3857196.1"/>
    <property type="molecule type" value="Genomic_DNA"/>
</dbReference>
<dbReference type="GO" id="GO:0003723">
    <property type="term" value="F:RNA binding"/>
    <property type="evidence" value="ECO:0007669"/>
    <property type="project" value="UniProtKB-KW"/>
</dbReference>
<feature type="domain" description="C3H1-type" evidence="14">
    <location>
        <begin position="175"/>
        <end position="203"/>
    </location>
</feature>
<dbReference type="PROSITE" id="PS50103">
    <property type="entry name" value="ZF_C3H1"/>
    <property type="match status" value="4"/>
</dbReference>
<evidence type="ECO:0000256" key="11">
    <source>
        <dbReference type="ARBA" id="ARBA00023242"/>
    </source>
</evidence>
<reference evidence="15 16" key="1">
    <citation type="submission" date="2020-03" db="EMBL/GenBank/DDBJ databases">
        <title>Dissostichus mawsoni Genome sequencing and assembly.</title>
        <authorList>
            <person name="Park H."/>
        </authorList>
    </citation>
    <scope>NUCLEOTIDE SEQUENCE [LARGE SCALE GENOMIC DNA]</scope>
    <source>
        <strain evidence="15">DM0001</strain>
        <tissue evidence="15">Muscle</tissue>
    </source>
</reference>
<keyword evidence="16" id="KW-1185">Reference proteome</keyword>
<dbReference type="Gene3D" id="3.30.1370.210">
    <property type="match status" value="2"/>
</dbReference>
<evidence type="ECO:0000256" key="8">
    <source>
        <dbReference type="ARBA" id="ARBA00022833"/>
    </source>
</evidence>
<keyword evidence="4" id="KW-0507">mRNA processing</keyword>
<accession>A0A7J5Z6E4</accession>
<protein>
    <recommendedName>
        <fullName evidence="14">C3H1-type domain-containing protein</fullName>
    </recommendedName>
</protein>
<evidence type="ECO:0000313" key="16">
    <source>
        <dbReference type="Proteomes" id="UP000518266"/>
    </source>
</evidence>
<proteinExistence type="inferred from homology"/>
<keyword evidence="5 13" id="KW-0479">Metal-binding</keyword>
<evidence type="ECO:0000256" key="1">
    <source>
        <dbReference type="ARBA" id="ARBA00004123"/>
    </source>
</evidence>
<dbReference type="OrthoDB" id="6285980at2759"/>
<dbReference type="Pfam" id="PF22628">
    <property type="entry name" value="zf-CCCH_10"/>
    <property type="match status" value="2"/>
</dbReference>
<evidence type="ECO:0000256" key="9">
    <source>
        <dbReference type="ARBA" id="ARBA00022884"/>
    </source>
</evidence>
<dbReference type="Proteomes" id="UP000518266">
    <property type="component" value="Unassembled WGS sequence"/>
</dbReference>
<dbReference type="PANTHER" id="PTHR12675">
    <property type="entry name" value="MUSCLEBLIND-LIKE PROTEIN"/>
    <property type="match status" value="1"/>
</dbReference>
<keyword evidence="3" id="KW-0963">Cytoplasm</keyword>
<evidence type="ECO:0000256" key="10">
    <source>
        <dbReference type="ARBA" id="ARBA00023187"/>
    </source>
</evidence>
<evidence type="ECO:0000256" key="3">
    <source>
        <dbReference type="ARBA" id="ARBA00022490"/>
    </source>
</evidence>
<dbReference type="AlphaFoldDB" id="A0A7J5Z6E4"/>
<comment type="caution">
    <text evidence="15">The sequence shown here is derived from an EMBL/GenBank/DDBJ whole genome shotgun (WGS) entry which is preliminary data.</text>
</comment>
<keyword evidence="7 13" id="KW-0863">Zinc-finger</keyword>
<dbReference type="FunFam" id="3.30.1370.210:FF:000004">
    <property type="entry name" value="Muscleblind like splicing regulator 1"/>
    <property type="match status" value="1"/>
</dbReference>
<sequence>MALNIASIRDTKWLTLEVCRQFQRGTCSRSDEECKFAHPPKSCQVENGRVIACFDSLKGRCTRENCKYLHPPAHLKTQLEINGRNNLIQQKTAAAMLSQQMQFMIPGTTMQPMQTFPMSQGLGSSGLSYAPYLTPMSHSMGLVPTDILPSSPCMVPGSPPISMSGSSSNQKLLRTDKLEVCREFQRGNCARGETDCRFAHPSDSPMIDTSDNTVTVCMDYIKSRCSREKCKYFHPPAHLQAKIKAAQHQANQTAVAAQAAATAAAMVRAQHYSLPTTLILTQSTAKAMKRPLEATVDLAFPHGILQPLPKRQAMEKCNGSLFNPSKSASKHRGTHLEPANTQKNPTECAYLTSSQIPNDVQCFACYCLCSNNSCHKCPLRSNSTSQSDYPEIIFRKGIECHEAALGNPQEPLCKYYMTSPIEVQQPAC</sequence>
<comment type="subcellular location">
    <subcellularLocation>
        <location evidence="2">Cytoplasm</location>
    </subcellularLocation>
    <subcellularLocation>
        <location evidence="1">Nucleus</location>
    </subcellularLocation>
</comment>
<keyword evidence="8 13" id="KW-0862">Zinc</keyword>
<gene>
    <name evidence="15" type="ORF">F7725_009055</name>
</gene>
<keyword evidence="9" id="KW-0694">RNA-binding</keyword>
<evidence type="ECO:0000256" key="12">
    <source>
        <dbReference type="ARBA" id="ARBA00038226"/>
    </source>
</evidence>
<dbReference type="GO" id="GO:0043484">
    <property type="term" value="P:regulation of RNA splicing"/>
    <property type="evidence" value="ECO:0007669"/>
    <property type="project" value="TreeGrafter"/>
</dbReference>
<feature type="domain" description="C3H1-type" evidence="14">
    <location>
        <begin position="13"/>
        <end position="41"/>
    </location>
</feature>
<dbReference type="GO" id="GO:0005654">
    <property type="term" value="C:nucleoplasm"/>
    <property type="evidence" value="ECO:0007669"/>
    <property type="project" value="TreeGrafter"/>
</dbReference>
<keyword evidence="10" id="KW-0508">mRNA splicing</keyword>
<dbReference type="PANTHER" id="PTHR12675:SF4">
    <property type="entry name" value="MUSCLEBLIND-LIKE PROTEIN 2"/>
    <property type="match status" value="1"/>
</dbReference>
<evidence type="ECO:0000256" key="2">
    <source>
        <dbReference type="ARBA" id="ARBA00004496"/>
    </source>
</evidence>
<keyword evidence="6" id="KW-0677">Repeat</keyword>
<name>A0A7J5Z6E4_DISMA</name>
<dbReference type="GO" id="GO:0006397">
    <property type="term" value="P:mRNA processing"/>
    <property type="evidence" value="ECO:0007669"/>
    <property type="project" value="UniProtKB-KW"/>
</dbReference>
<feature type="domain" description="C3H1-type" evidence="14">
    <location>
        <begin position="47"/>
        <end position="73"/>
    </location>
</feature>
<keyword evidence="11" id="KW-0539">Nucleus</keyword>
<dbReference type="GO" id="GO:0005737">
    <property type="term" value="C:cytoplasm"/>
    <property type="evidence" value="ECO:0007669"/>
    <property type="project" value="UniProtKB-SubCell"/>
</dbReference>
<feature type="zinc finger region" description="C3H1-type" evidence="13">
    <location>
        <begin position="175"/>
        <end position="203"/>
    </location>
</feature>
<evidence type="ECO:0000259" key="14">
    <source>
        <dbReference type="PROSITE" id="PS50103"/>
    </source>
</evidence>
<evidence type="ECO:0000256" key="13">
    <source>
        <dbReference type="PROSITE-ProRule" id="PRU00723"/>
    </source>
</evidence>
<dbReference type="GO" id="GO:0008380">
    <property type="term" value="P:RNA splicing"/>
    <property type="evidence" value="ECO:0007669"/>
    <property type="project" value="UniProtKB-KW"/>
</dbReference>